<feature type="transmembrane region" description="Helical" evidence="2">
    <location>
        <begin position="142"/>
        <end position="163"/>
    </location>
</feature>
<feature type="transmembrane region" description="Helical" evidence="2">
    <location>
        <begin position="270"/>
        <end position="291"/>
    </location>
</feature>
<protein>
    <submittedName>
        <fullName evidence="3">Uncharacterized protein</fullName>
    </submittedName>
</protein>
<reference evidence="3" key="1">
    <citation type="journal article" date="2020" name="Stud. Mycol.">
        <title>101 Dothideomycetes genomes: a test case for predicting lifestyles and emergence of pathogens.</title>
        <authorList>
            <person name="Haridas S."/>
            <person name="Albert R."/>
            <person name="Binder M."/>
            <person name="Bloem J."/>
            <person name="Labutti K."/>
            <person name="Salamov A."/>
            <person name="Andreopoulos B."/>
            <person name="Baker S."/>
            <person name="Barry K."/>
            <person name="Bills G."/>
            <person name="Bluhm B."/>
            <person name="Cannon C."/>
            <person name="Castanera R."/>
            <person name="Culley D."/>
            <person name="Daum C."/>
            <person name="Ezra D."/>
            <person name="Gonzalez J."/>
            <person name="Henrissat B."/>
            <person name="Kuo A."/>
            <person name="Liang C."/>
            <person name="Lipzen A."/>
            <person name="Lutzoni F."/>
            <person name="Magnuson J."/>
            <person name="Mondo S."/>
            <person name="Nolan M."/>
            <person name="Ohm R."/>
            <person name="Pangilinan J."/>
            <person name="Park H.-J."/>
            <person name="Ramirez L."/>
            <person name="Alfaro M."/>
            <person name="Sun H."/>
            <person name="Tritt A."/>
            <person name="Yoshinaga Y."/>
            <person name="Zwiers L.-H."/>
            <person name="Turgeon B."/>
            <person name="Goodwin S."/>
            <person name="Spatafora J."/>
            <person name="Crous P."/>
            <person name="Grigoriev I."/>
        </authorList>
    </citation>
    <scope>NUCLEOTIDE SEQUENCE</scope>
    <source>
        <strain evidence="3">CBS 121167</strain>
    </source>
</reference>
<dbReference type="PANTHER" id="PTHR36819:SF1">
    <property type="entry name" value="REGULATOR OF PHOSPHOLIPASE D SRF1"/>
    <property type="match status" value="1"/>
</dbReference>
<dbReference type="AlphaFoldDB" id="A0A6A6AWK2"/>
<evidence type="ECO:0000256" key="1">
    <source>
        <dbReference type="SAM" id="MobiDB-lite"/>
    </source>
</evidence>
<evidence type="ECO:0000256" key="2">
    <source>
        <dbReference type="SAM" id="Phobius"/>
    </source>
</evidence>
<dbReference type="RefSeq" id="XP_033391281.1">
    <property type="nucleotide sequence ID" value="XM_033535882.1"/>
</dbReference>
<dbReference type="OrthoDB" id="2589563at2759"/>
<accession>A0A6A6AWK2</accession>
<name>A0A6A6AWK2_9PEZI</name>
<gene>
    <name evidence="3" type="ORF">K452DRAFT_193356</name>
</gene>
<feature type="transmembrane region" description="Helical" evidence="2">
    <location>
        <begin position="175"/>
        <end position="194"/>
    </location>
</feature>
<keyword evidence="2" id="KW-0472">Membrane</keyword>
<evidence type="ECO:0000313" key="4">
    <source>
        <dbReference type="Proteomes" id="UP000799438"/>
    </source>
</evidence>
<dbReference type="GO" id="GO:0071944">
    <property type="term" value="C:cell periphery"/>
    <property type="evidence" value="ECO:0007669"/>
    <property type="project" value="TreeGrafter"/>
</dbReference>
<feature type="transmembrane region" description="Helical" evidence="2">
    <location>
        <begin position="215"/>
        <end position="234"/>
    </location>
</feature>
<dbReference type="GeneID" id="54293378"/>
<dbReference type="InterPro" id="IPR037737">
    <property type="entry name" value="Srf1"/>
</dbReference>
<evidence type="ECO:0000313" key="3">
    <source>
        <dbReference type="EMBL" id="KAF2135563.1"/>
    </source>
</evidence>
<keyword evidence="2" id="KW-1133">Transmembrane helix</keyword>
<dbReference type="PANTHER" id="PTHR36819">
    <property type="entry name" value="REGULATOR OF PHOSPHOLIPASE D SRF1"/>
    <property type="match status" value="1"/>
</dbReference>
<dbReference type="GO" id="GO:0000324">
    <property type="term" value="C:fungal-type vacuole"/>
    <property type="evidence" value="ECO:0007669"/>
    <property type="project" value="TreeGrafter"/>
</dbReference>
<feature type="non-terminal residue" evidence="3">
    <location>
        <position position="1"/>
    </location>
</feature>
<dbReference type="EMBL" id="ML995570">
    <property type="protein sequence ID" value="KAF2135563.1"/>
    <property type="molecule type" value="Genomic_DNA"/>
</dbReference>
<sequence length="292" mass="32650">WVRSVEDSDDLDPSSQALLPRTPCSVRPASHNSFPSPRPNAAPGRRFDYARERLPPLPSSPLSDNASRWRNFAVASQYHPPSTGHSEIVSREWMMNNMGDLDAPWEPAEPDQSELEKQISKKKRGWLSKLHKTVMRSPYVPLIIRMNVLVFSAAALGLAGRIFHLTHRNYCSAGSSTYLAIIVDAIAIVYLCYVTYDEYAAQPLGLRDPTEKLRLIFLDLAFIVFDSANLSIAFQSLTDSNWACVNTQSADLTQQERTCYDPAVCGKQKALTAVILVSLVTWLFTFAVSTLR</sequence>
<proteinExistence type="predicted"/>
<keyword evidence="2" id="KW-0812">Transmembrane</keyword>
<organism evidence="3 4">
    <name type="scientific">Aplosporella prunicola CBS 121167</name>
    <dbReference type="NCBI Taxonomy" id="1176127"/>
    <lineage>
        <taxon>Eukaryota</taxon>
        <taxon>Fungi</taxon>
        <taxon>Dikarya</taxon>
        <taxon>Ascomycota</taxon>
        <taxon>Pezizomycotina</taxon>
        <taxon>Dothideomycetes</taxon>
        <taxon>Dothideomycetes incertae sedis</taxon>
        <taxon>Botryosphaeriales</taxon>
        <taxon>Aplosporellaceae</taxon>
        <taxon>Aplosporella</taxon>
    </lineage>
</organism>
<dbReference type="Proteomes" id="UP000799438">
    <property type="component" value="Unassembled WGS sequence"/>
</dbReference>
<feature type="region of interest" description="Disordered" evidence="1">
    <location>
        <begin position="1"/>
        <end position="45"/>
    </location>
</feature>
<feature type="non-terminal residue" evidence="3">
    <location>
        <position position="292"/>
    </location>
</feature>
<keyword evidence="4" id="KW-1185">Reference proteome</keyword>